<dbReference type="SMART" id="SM00487">
    <property type="entry name" value="DEXDc"/>
    <property type="match status" value="1"/>
</dbReference>
<dbReference type="EMBL" id="DVOD01000059">
    <property type="protein sequence ID" value="HIU93060.1"/>
    <property type="molecule type" value="Genomic_DNA"/>
</dbReference>
<gene>
    <name evidence="3" type="ORF">IAD26_08015</name>
</gene>
<dbReference type="Pfam" id="PF04851">
    <property type="entry name" value="ResIII"/>
    <property type="match status" value="1"/>
</dbReference>
<reference evidence="3" key="1">
    <citation type="submission" date="2020-10" db="EMBL/GenBank/DDBJ databases">
        <authorList>
            <person name="Gilroy R."/>
        </authorList>
    </citation>
    <scope>NUCLEOTIDE SEQUENCE</scope>
    <source>
        <strain evidence="3">CHK154-7741</strain>
    </source>
</reference>
<keyword evidence="1" id="KW-0175">Coiled coil</keyword>
<dbReference type="InterPro" id="IPR014001">
    <property type="entry name" value="Helicase_ATP-bd"/>
</dbReference>
<sequence length="795" mass="91979">MSNFEFLKNKYPELAELGAIAEELIDTDAASCLTKLRLIAEYIAKDIYFRYFQEKSYEKQIDLLKELEPYIDSKYMDVFHIIRKKGNSATHANIGSKENAHILLKYAWGLCVWHYVTNCGGDSSLIKPYERPVSRKLLLEKELEEAKKRSAELEAELKVKEEQLSKVTAASKEEFINNQNENRETTDRLGDLTEAQTRNYIIDEMLIEAGWNIKKVENFNKEIKEYDTEEVKREVAVNNLPNTPSGKGYIDYALYDATGKIIAIIEAKKTRRDPKEGKTQAFYYANSVEMETGFRPLIFYTNGFETYFWDDVNYSPRRIYGMFSKDDIETRLFQRQNRMPLENVEIDTSITNRDYQISAIRKTYEAFSVGQRKALIVMATGTGKTRTAMSTIKGLVNANWVKRILFLVDRDELRKQADSAFNKHLNSLSRVLLNSETRGNMNSKVYIATYPAMQKAYQLYTPGFFDLIIADESHRSIYNVYGEIFKYFDAFQIGLTATPVDYISRNTFSMFDTEDGNPTFSYELDDAIKEKYLVPYKVQKVQTQFLERGIKYSDLSQKQKQELAEQVEDPEKFDFESSELESQITNKDTNRKIIKNLMDNGLRDSNGRLGKTIIFARSHKHGEILEDLFNQMYPEYGWKYARLIDSHDPNASLLLDDFKGEEQENNINIAISVSMLDTGVDVPEILNLVFAKPIYSKVKFWQMIGRGTRLCENLLGPGKDKEGFVIFDHYSNFEFFGENPEGYVPKEQLSLYERLFMSRISLAVTAKELGDEKILNKTVELLKNDIKTLPKKSVD</sequence>
<evidence type="ECO:0000313" key="4">
    <source>
        <dbReference type="Proteomes" id="UP000886748"/>
    </source>
</evidence>
<dbReference type="Pfam" id="PF04313">
    <property type="entry name" value="HSDR_N"/>
    <property type="match status" value="1"/>
</dbReference>
<dbReference type="CDD" id="cd18032">
    <property type="entry name" value="DEXHc_RE_I_III_res"/>
    <property type="match status" value="1"/>
</dbReference>
<dbReference type="Pfam" id="PF00271">
    <property type="entry name" value="Helicase_C"/>
    <property type="match status" value="1"/>
</dbReference>
<evidence type="ECO:0000259" key="2">
    <source>
        <dbReference type="PROSITE" id="PS51192"/>
    </source>
</evidence>
<protein>
    <submittedName>
        <fullName evidence="3">DEAD/DEAH box helicase family protein</fullName>
    </submittedName>
</protein>
<dbReference type="GO" id="GO:0004386">
    <property type="term" value="F:helicase activity"/>
    <property type="evidence" value="ECO:0007669"/>
    <property type="project" value="UniProtKB-KW"/>
</dbReference>
<feature type="non-terminal residue" evidence="3">
    <location>
        <position position="795"/>
    </location>
</feature>
<dbReference type="AlphaFoldDB" id="A0A9D1N0Z9"/>
<dbReference type="InterPro" id="IPR001650">
    <property type="entry name" value="Helicase_C-like"/>
</dbReference>
<dbReference type="Gene3D" id="3.40.50.300">
    <property type="entry name" value="P-loop containing nucleotide triphosphate hydrolases"/>
    <property type="match status" value="2"/>
</dbReference>
<dbReference type="PANTHER" id="PTHR47396">
    <property type="entry name" value="TYPE I RESTRICTION ENZYME ECOKI R PROTEIN"/>
    <property type="match status" value="1"/>
</dbReference>
<dbReference type="GO" id="GO:0009035">
    <property type="term" value="F:type I site-specific deoxyribonuclease activity"/>
    <property type="evidence" value="ECO:0007669"/>
    <property type="project" value="UniProtKB-EC"/>
</dbReference>
<dbReference type="Pfam" id="PF13643">
    <property type="entry name" value="DUF4145"/>
    <property type="match status" value="1"/>
</dbReference>
<organism evidence="3 4">
    <name type="scientific">Candidatus Limenecus avicola</name>
    <dbReference type="NCBI Taxonomy" id="2840847"/>
    <lineage>
        <taxon>Bacteria</taxon>
        <taxon>Bacillati</taxon>
        <taxon>Bacillota</taxon>
        <taxon>Clostridia</taxon>
        <taxon>Eubacteriales</taxon>
        <taxon>Clostridiaceae</taxon>
        <taxon>Clostridiaceae incertae sedis</taxon>
        <taxon>Candidatus Limenecus</taxon>
    </lineage>
</organism>
<accession>A0A9D1N0Z9</accession>
<dbReference type="CDD" id="cd18799">
    <property type="entry name" value="SF2_C_EcoAI-like"/>
    <property type="match status" value="1"/>
</dbReference>
<dbReference type="GO" id="GO:0005524">
    <property type="term" value="F:ATP binding"/>
    <property type="evidence" value="ECO:0007669"/>
    <property type="project" value="UniProtKB-KW"/>
</dbReference>
<name>A0A9D1N0Z9_9CLOT</name>
<dbReference type="SUPFAM" id="SSF52540">
    <property type="entry name" value="P-loop containing nucleoside triphosphate hydrolases"/>
    <property type="match status" value="2"/>
</dbReference>
<dbReference type="InterPro" id="IPR025285">
    <property type="entry name" value="DUF4145"/>
</dbReference>
<feature type="coiled-coil region" evidence="1">
    <location>
        <begin position="136"/>
        <end position="170"/>
    </location>
</feature>
<dbReference type="Gene3D" id="3.90.1570.30">
    <property type="match status" value="1"/>
</dbReference>
<dbReference type="InterPro" id="IPR007409">
    <property type="entry name" value="Restrct_endonuc_type1_HsdR_N"/>
</dbReference>
<dbReference type="PROSITE" id="PS51192">
    <property type="entry name" value="HELICASE_ATP_BIND_1"/>
    <property type="match status" value="1"/>
</dbReference>
<keyword evidence="3" id="KW-0378">Hydrolase</keyword>
<dbReference type="GO" id="GO:0009307">
    <property type="term" value="P:DNA restriction-modification system"/>
    <property type="evidence" value="ECO:0007669"/>
    <property type="project" value="UniProtKB-KW"/>
</dbReference>
<dbReference type="GO" id="GO:0003677">
    <property type="term" value="F:DNA binding"/>
    <property type="evidence" value="ECO:0007669"/>
    <property type="project" value="UniProtKB-KW"/>
</dbReference>
<keyword evidence="3" id="KW-0067">ATP-binding</keyword>
<dbReference type="Proteomes" id="UP000886748">
    <property type="component" value="Unassembled WGS sequence"/>
</dbReference>
<dbReference type="PANTHER" id="PTHR47396:SF1">
    <property type="entry name" value="ATP-DEPENDENT HELICASE IRC3-RELATED"/>
    <property type="match status" value="1"/>
</dbReference>
<comment type="caution">
    <text evidence="3">The sequence shown here is derived from an EMBL/GenBank/DDBJ whole genome shotgun (WGS) entry which is preliminary data.</text>
</comment>
<dbReference type="InterPro" id="IPR006935">
    <property type="entry name" value="Helicase/UvrB_N"/>
</dbReference>
<keyword evidence="3" id="KW-0547">Nucleotide-binding</keyword>
<dbReference type="InterPro" id="IPR050742">
    <property type="entry name" value="Helicase_Restrict-Modif_Enz"/>
</dbReference>
<keyword evidence="3" id="KW-0347">Helicase</keyword>
<feature type="domain" description="Helicase ATP-binding" evidence="2">
    <location>
        <begin position="365"/>
        <end position="517"/>
    </location>
</feature>
<evidence type="ECO:0000256" key="1">
    <source>
        <dbReference type="SAM" id="Coils"/>
    </source>
</evidence>
<dbReference type="GO" id="GO:0005829">
    <property type="term" value="C:cytosol"/>
    <property type="evidence" value="ECO:0007669"/>
    <property type="project" value="TreeGrafter"/>
</dbReference>
<reference evidence="3" key="2">
    <citation type="journal article" date="2021" name="PeerJ">
        <title>Extensive microbial diversity within the chicken gut microbiome revealed by metagenomics and culture.</title>
        <authorList>
            <person name="Gilroy R."/>
            <person name="Ravi A."/>
            <person name="Getino M."/>
            <person name="Pursley I."/>
            <person name="Horton D.L."/>
            <person name="Alikhan N.F."/>
            <person name="Baker D."/>
            <person name="Gharbi K."/>
            <person name="Hall N."/>
            <person name="Watson M."/>
            <person name="Adriaenssens E.M."/>
            <person name="Foster-Nyarko E."/>
            <person name="Jarju S."/>
            <person name="Secka A."/>
            <person name="Antonio M."/>
            <person name="Oren A."/>
            <person name="Chaudhuri R.R."/>
            <person name="La Ragione R."/>
            <person name="Hildebrand F."/>
            <person name="Pallen M.J."/>
        </authorList>
    </citation>
    <scope>NUCLEOTIDE SEQUENCE</scope>
    <source>
        <strain evidence="3">CHK154-7741</strain>
    </source>
</reference>
<proteinExistence type="predicted"/>
<evidence type="ECO:0000313" key="3">
    <source>
        <dbReference type="EMBL" id="HIU93060.1"/>
    </source>
</evidence>
<dbReference type="InterPro" id="IPR027417">
    <property type="entry name" value="P-loop_NTPase"/>
</dbReference>